<keyword evidence="2" id="KW-1185">Reference proteome</keyword>
<gene>
    <name evidence="1" type="ORF">H8923_02895</name>
</gene>
<reference evidence="1 2" key="1">
    <citation type="submission" date="2020-08" db="EMBL/GenBank/DDBJ databases">
        <authorList>
            <person name="Liu C."/>
            <person name="Sun Q."/>
        </authorList>
    </citation>
    <scope>NUCLEOTIDE SEQUENCE [LARGE SCALE GENOMIC DNA]</scope>
    <source>
        <strain evidence="1 2">NSJ-18</strain>
    </source>
</reference>
<dbReference type="Proteomes" id="UP000609849">
    <property type="component" value="Unassembled WGS sequence"/>
</dbReference>
<proteinExistence type="predicted"/>
<comment type="caution">
    <text evidence="1">The sequence shown here is derived from an EMBL/GenBank/DDBJ whole genome shotgun (WGS) entry which is preliminary data.</text>
</comment>
<organism evidence="1 2">
    <name type="scientific">Romboutsia faecis</name>
    <dbReference type="NCBI Taxonomy" id="2764597"/>
    <lineage>
        <taxon>Bacteria</taxon>
        <taxon>Bacillati</taxon>
        <taxon>Bacillota</taxon>
        <taxon>Clostridia</taxon>
        <taxon>Peptostreptococcales</taxon>
        <taxon>Peptostreptococcaceae</taxon>
        <taxon>Romboutsia</taxon>
    </lineage>
</organism>
<dbReference type="EMBL" id="JACRWE010000001">
    <property type="protein sequence ID" value="MBC5995699.1"/>
    <property type="molecule type" value="Genomic_DNA"/>
</dbReference>
<accession>A0ABR7JLB0</accession>
<name>A0ABR7JLB0_9FIRM</name>
<sequence>MEDITISMEEMIDFIHKKCGCSISKDTIELILELQEEFLDSKGLIEIEEDEIY</sequence>
<evidence type="ECO:0000313" key="1">
    <source>
        <dbReference type="EMBL" id="MBC5995699.1"/>
    </source>
</evidence>
<dbReference type="RefSeq" id="WP_172976697.1">
    <property type="nucleotide sequence ID" value="NZ_JACRWE010000001.1"/>
</dbReference>
<evidence type="ECO:0000313" key="2">
    <source>
        <dbReference type="Proteomes" id="UP000609849"/>
    </source>
</evidence>
<protein>
    <submittedName>
        <fullName evidence="1">Uncharacterized protein</fullName>
    </submittedName>
</protein>